<keyword evidence="7" id="KW-1133">Transmembrane helix</keyword>
<evidence type="ECO:0000259" key="8">
    <source>
        <dbReference type="Pfam" id="PF00326"/>
    </source>
</evidence>
<dbReference type="InterPro" id="IPR051543">
    <property type="entry name" value="Serine_Peptidase_S9A"/>
</dbReference>
<dbReference type="Gene3D" id="3.40.50.1820">
    <property type="entry name" value="alpha/beta hydrolase"/>
    <property type="match status" value="1"/>
</dbReference>
<comment type="similarity">
    <text evidence="1 6">Belongs to the peptidase S9A family.</text>
</comment>
<dbReference type="AlphaFoldDB" id="A0AAD5Y4C8"/>
<evidence type="ECO:0000256" key="1">
    <source>
        <dbReference type="ARBA" id="ARBA00005228"/>
    </source>
</evidence>
<dbReference type="SUPFAM" id="SSF53474">
    <property type="entry name" value="alpha/beta-Hydrolases"/>
    <property type="match status" value="1"/>
</dbReference>
<dbReference type="InterPro" id="IPR029058">
    <property type="entry name" value="AB_hydrolase_fold"/>
</dbReference>
<evidence type="ECO:0000256" key="4">
    <source>
        <dbReference type="ARBA" id="ARBA00022825"/>
    </source>
</evidence>
<evidence type="ECO:0000313" key="10">
    <source>
        <dbReference type="EMBL" id="KAJ3258092.1"/>
    </source>
</evidence>
<protein>
    <recommendedName>
        <fullName evidence="6">Prolyl endopeptidase</fullName>
        <ecNumber evidence="6">3.4.21.-</ecNumber>
    </recommendedName>
</protein>
<keyword evidence="12" id="KW-1185">Reference proteome</keyword>
<dbReference type="Gene3D" id="2.130.10.120">
    <property type="entry name" value="Prolyl oligopeptidase, N-terminal domain"/>
    <property type="match status" value="1"/>
</dbReference>
<feature type="domain" description="Peptidase S9A N-terminal" evidence="9">
    <location>
        <begin position="48"/>
        <end position="440"/>
    </location>
</feature>
<keyword evidence="3 6" id="KW-0378">Hydrolase</keyword>
<dbReference type="EMBL" id="JADGKB010000031">
    <property type="protein sequence ID" value="KAJ3258092.1"/>
    <property type="molecule type" value="Genomic_DNA"/>
</dbReference>
<dbReference type="PANTHER" id="PTHR11757">
    <property type="entry name" value="PROTEASE FAMILY S9A OLIGOPEPTIDASE"/>
    <property type="match status" value="1"/>
</dbReference>
<dbReference type="EMBL" id="JADGKB010000020">
    <property type="protein sequence ID" value="KAJ3259159.1"/>
    <property type="molecule type" value="Genomic_DNA"/>
</dbReference>
<feature type="transmembrane region" description="Helical" evidence="7">
    <location>
        <begin position="7"/>
        <end position="28"/>
    </location>
</feature>
<dbReference type="InterPro" id="IPR023302">
    <property type="entry name" value="Pept_S9A_N"/>
</dbReference>
<comment type="function">
    <text evidence="5">Serine peptidase whose precise substrate specificity remains unclear. Does not cleave peptides after a arginine or lysine residue. Regulates trans-Golgi network morphology and sorting by regulating the membrane binding of the AP-1 complex. May play a role in the regulation of synaptic vesicle exocytosis.</text>
</comment>
<feature type="domain" description="Peptidase S9 prolyl oligopeptidase catalytic" evidence="8">
    <location>
        <begin position="498"/>
        <end position="693"/>
    </location>
</feature>
<evidence type="ECO:0000313" key="11">
    <source>
        <dbReference type="EMBL" id="KAJ3259159.1"/>
    </source>
</evidence>
<gene>
    <name evidence="11" type="ORF">HK103_002806</name>
    <name evidence="10" type="ORF">HK103_004085</name>
</gene>
<evidence type="ECO:0000256" key="2">
    <source>
        <dbReference type="ARBA" id="ARBA00022670"/>
    </source>
</evidence>
<evidence type="ECO:0000313" key="12">
    <source>
        <dbReference type="Proteomes" id="UP001210925"/>
    </source>
</evidence>
<dbReference type="PRINTS" id="PR00862">
    <property type="entry name" value="PROLIGOPTASE"/>
</dbReference>
<evidence type="ECO:0000259" key="9">
    <source>
        <dbReference type="Pfam" id="PF02897"/>
    </source>
</evidence>
<accession>A0AAD5Y4C8</accession>
<keyword evidence="7" id="KW-0472">Membrane</keyword>
<dbReference type="InterPro" id="IPR002470">
    <property type="entry name" value="Peptidase_S9A"/>
</dbReference>
<dbReference type="GO" id="GO:0004252">
    <property type="term" value="F:serine-type endopeptidase activity"/>
    <property type="evidence" value="ECO:0007669"/>
    <property type="project" value="UniProtKB-UniRule"/>
</dbReference>
<dbReference type="PANTHER" id="PTHR11757:SF19">
    <property type="entry name" value="PROLYL ENDOPEPTIDASE-LIKE"/>
    <property type="match status" value="1"/>
</dbReference>
<dbReference type="Proteomes" id="UP001210925">
    <property type="component" value="Unassembled WGS sequence"/>
</dbReference>
<evidence type="ECO:0000256" key="5">
    <source>
        <dbReference type="ARBA" id="ARBA00045448"/>
    </source>
</evidence>
<evidence type="ECO:0000256" key="6">
    <source>
        <dbReference type="RuleBase" id="RU368024"/>
    </source>
</evidence>
<dbReference type="SUPFAM" id="SSF50993">
    <property type="entry name" value="Peptidase/esterase 'gauge' domain"/>
    <property type="match status" value="1"/>
</dbReference>
<dbReference type="EC" id="3.4.21.-" evidence="6"/>
<reference evidence="10" key="1">
    <citation type="submission" date="2020-05" db="EMBL/GenBank/DDBJ databases">
        <title>Phylogenomic resolution of chytrid fungi.</title>
        <authorList>
            <person name="Stajich J.E."/>
            <person name="Amses K."/>
            <person name="Simmons R."/>
            <person name="Seto K."/>
            <person name="Myers J."/>
            <person name="Bonds A."/>
            <person name="Quandt C.A."/>
            <person name="Barry K."/>
            <person name="Liu P."/>
            <person name="Grigoriev I."/>
            <person name="Longcore J.E."/>
            <person name="James T.Y."/>
        </authorList>
    </citation>
    <scope>NUCLEOTIDE SEQUENCE</scope>
    <source>
        <strain evidence="10">PLAUS21</strain>
    </source>
</reference>
<comment type="caution">
    <text evidence="10">The sequence shown here is derived from an EMBL/GenBank/DDBJ whole genome shotgun (WGS) entry which is preliminary data.</text>
</comment>
<evidence type="ECO:0000256" key="7">
    <source>
        <dbReference type="SAM" id="Phobius"/>
    </source>
</evidence>
<organism evidence="10 12">
    <name type="scientific">Boothiomyces macroporosus</name>
    <dbReference type="NCBI Taxonomy" id="261099"/>
    <lineage>
        <taxon>Eukaryota</taxon>
        <taxon>Fungi</taxon>
        <taxon>Fungi incertae sedis</taxon>
        <taxon>Chytridiomycota</taxon>
        <taxon>Chytridiomycota incertae sedis</taxon>
        <taxon>Chytridiomycetes</taxon>
        <taxon>Rhizophydiales</taxon>
        <taxon>Terramycetaceae</taxon>
        <taxon>Boothiomyces</taxon>
    </lineage>
</organism>
<dbReference type="InterPro" id="IPR001375">
    <property type="entry name" value="Peptidase_S9_cat"/>
</dbReference>
<dbReference type="Pfam" id="PF00326">
    <property type="entry name" value="Peptidase_S9"/>
    <property type="match status" value="1"/>
</dbReference>
<evidence type="ECO:0000256" key="3">
    <source>
        <dbReference type="ARBA" id="ARBA00022801"/>
    </source>
</evidence>
<sequence length="712" mass="81550">MKNQKGLVAIGIIFILTSLSLWQFTIGFDDSQEPIPSKIPTFYNVGSTVFSDDYLYLRNKDDLGVKEYILAETQFTNKWINRNYKTLREVENDLAIAVNTEILSCIDVQTEITAYWESDGYITWASNGRYYRQAVAYNDCDCYSVGPKQLLIDINQFLQNSDYSGLGVFEVLDDHILAFSIDLVGSELFDLYIYNYASGSTVFGPIVSTYYSARWHFGDLYYNVVSSKWGVPLEIYRFNLQSFSIEKVYEELDPALTTELVETNDREYLFIKSAGQITSEYQMIQQNSSGITLKTIFPRNSGVYYDLEHNSGYFYCKSNKDNGNFSISSFPVNDFTKQVDIYNDKKLFIERMEMLQSYVVLWVRKDYLRSLEIINLNTKLLDSLVFGSGPYTINPGLYTDIDSRIYRNFQLNCILYSNSSFLQTERLLSLNLDNKKVKVIMDSHASLDYSLYVEQQLVVADTPIPLSIVYKKGTKNNYEGRPLFINAYGAYGGFQDPTFSTEIFPLLNRGYVWAICHPRGDGDGGRNWYANGKFENKKNTFLDVQQCIDYLVSIKITSPDCVSLKGRSAGGLVAGNAFISNYFTTQFETVVANVPFIDPIYDMLDASVPWTSYEWTEWGSPTNPSILNAMLEYSPYHNMKEQSFPALYVSCGIEDSRVPFFEPLKFVAKVRNNKKDSRKPIIIKIEKEGHFMNERGIIEYLSFVIANSKCLG</sequence>
<keyword evidence="4 6" id="KW-0720">Serine protease</keyword>
<dbReference type="GO" id="GO:0006508">
    <property type="term" value="P:proteolysis"/>
    <property type="evidence" value="ECO:0007669"/>
    <property type="project" value="UniProtKB-KW"/>
</dbReference>
<keyword evidence="2 6" id="KW-0645">Protease</keyword>
<dbReference type="Pfam" id="PF02897">
    <property type="entry name" value="Peptidase_S9_N"/>
    <property type="match status" value="1"/>
</dbReference>
<proteinExistence type="inferred from homology"/>
<keyword evidence="7" id="KW-0812">Transmembrane</keyword>
<name>A0AAD5Y4C8_9FUNG</name>